<dbReference type="PROSITE" id="PS51832">
    <property type="entry name" value="HD_GYP"/>
    <property type="match status" value="1"/>
</dbReference>
<dbReference type="Gene3D" id="3.30.70.270">
    <property type="match status" value="1"/>
</dbReference>
<dbReference type="InterPro" id="IPR043128">
    <property type="entry name" value="Rev_trsase/Diguanyl_cyclase"/>
</dbReference>
<feature type="transmembrane region" description="Helical" evidence="2">
    <location>
        <begin position="266"/>
        <end position="286"/>
    </location>
</feature>
<keyword evidence="2" id="KW-1133">Transmembrane helix</keyword>
<sequence length="1006" mass="114609">MLDWLVFRPETILVLAQLLLSLVITGTLWQHRKYSKASRLLGMFFASNSLGTLFHYLTYAGMVVAIEYWTDALTLFFYLMGALFLIEFAHAYPKESPKQAKKWVDKLYPFAMMVPGIWGGIAYAVTGKHPYLMILLALNVIGYLGAVFVLFFRAKSFLPSQKMREQSQTGKMNRLAAMRAWIDDAGRVLHEPQERTIKAMRAFMLSVALYFFLSIMSAVYWIILYVWIPLRIYYMFNVAGMMLFLVFFIQAYLAHSLEPTTFMTKLNLSTLALVLFITAAVGFIYIEGVRHEYYQEWLGEVKEVVQYMDEGQQDPGDRYNNAKAAFVISYPAEAVKLATERAISTYESPAGHEAAKIHFLQDQGFYLADFKRDRFVTESYQPGRGYTGNYPQNTYISYSFDHNDRHYVVGFPVSDLQRVINPVALQVKGLLVLGLAIVLLIFPRFFRWSLVEPLRLLLNGVQEVGEGNLKVQVPIISRDEVGLLAHTFNQMAGSLDRADQFMKSHHEILQEQVNERTAELKEALTESRQLQHKLYHERELLKTTVFSMGDALIATDENGNITIMNELAERLTGWPQAVAQGKAFDEVFCMIDEHSGMAHKSPVEQVLVNKAAYSLPPNTLLVARDGSQLPIEDSVAPIKDEEGRVTGVVVVFRDFTEKKEKQEKILHLSYHDQLTGVFNRHFFEAELKRLDTHRNLPLSLLILDLNGLKLINDAFGHQVGDQAVQRVAAVMQQACRNDEIIARIGGDEFVIILPGTRKEDAEKLAKRIQQRISEVPLKGLRISASVGWATKEAEQESMAIIFKEAEDKMYRRKLMDSQQVHFDTVNMILNTFYETHQHEQSHAQRVARLCEAMGNALGLESDAMERLRKTSIMHDIGKSALSPELLKKTETLTPEERRAIERHPELGYQMLRSSREYTSIAENVLGHHEHWDGSGYPRGIAGEKIPLEARIAALAEAWDGMTTHRPYRKARTPQSALEEIKALAGIRFDPELVPVFESVLMKEKMI</sequence>
<dbReference type="GO" id="GO:0006355">
    <property type="term" value="P:regulation of DNA-templated transcription"/>
    <property type="evidence" value="ECO:0007669"/>
    <property type="project" value="InterPro"/>
</dbReference>
<dbReference type="InterPro" id="IPR035965">
    <property type="entry name" value="PAS-like_dom_sf"/>
</dbReference>
<dbReference type="SUPFAM" id="SSF109604">
    <property type="entry name" value="HD-domain/PDEase-like"/>
    <property type="match status" value="1"/>
</dbReference>
<dbReference type="InterPro" id="IPR000700">
    <property type="entry name" value="PAS-assoc_C"/>
</dbReference>
<feature type="domain" description="GGDEF" evidence="6">
    <location>
        <begin position="696"/>
        <end position="825"/>
    </location>
</feature>
<dbReference type="PANTHER" id="PTHR44757">
    <property type="entry name" value="DIGUANYLATE CYCLASE DGCP"/>
    <property type="match status" value="1"/>
</dbReference>
<dbReference type="CDD" id="cd06225">
    <property type="entry name" value="HAMP"/>
    <property type="match status" value="1"/>
</dbReference>
<feature type="domain" description="HD-GYP" evidence="7">
    <location>
        <begin position="817"/>
        <end position="1006"/>
    </location>
</feature>
<dbReference type="InterPro" id="IPR037522">
    <property type="entry name" value="HD_GYP_dom"/>
</dbReference>
<evidence type="ECO:0000313" key="8">
    <source>
        <dbReference type="EMBL" id="SMP59019.1"/>
    </source>
</evidence>
<feature type="transmembrane region" description="Helical" evidence="2">
    <location>
        <begin position="234"/>
        <end position="254"/>
    </location>
</feature>
<dbReference type="SUPFAM" id="SSF55785">
    <property type="entry name" value="PYP-like sensor domain (PAS domain)"/>
    <property type="match status" value="1"/>
</dbReference>
<reference evidence="8" key="1">
    <citation type="submission" date="2017-05" db="EMBL/GenBank/DDBJ databases">
        <authorList>
            <person name="Varghese N."/>
            <person name="Submissions S."/>
        </authorList>
    </citation>
    <scope>NUCLEOTIDE SEQUENCE</scope>
    <source>
        <strain evidence="8">Su22</strain>
    </source>
</reference>
<keyword evidence="2" id="KW-0472">Membrane</keyword>
<dbReference type="SMART" id="SM00086">
    <property type="entry name" value="PAC"/>
    <property type="match status" value="1"/>
</dbReference>
<dbReference type="Gene3D" id="3.30.450.20">
    <property type="entry name" value="PAS domain"/>
    <property type="match status" value="1"/>
</dbReference>
<keyword evidence="9" id="KW-1185">Reference proteome</keyword>
<gene>
    <name evidence="8" type="ORF">SAMN06296020_107142</name>
</gene>
<organism evidence="8 9">
    <name type="scientific">Anoxynatronum buryatiense</name>
    <dbReference type="NCBI Taxonomy" id="489973"/>
    <lineage>
        <taxon>Bacteria</taxon>
        <taxon>Bacillati</taxon>
        <taxon>Bacillota</taxon>
        <taxon>Clostridia</taxon>
        <taxon>Eubacteriales</taxon>
        <taxon>Clostridiaceae</taxon>
        <taxon>Anoxynatronum</taxon>
    </lineage>
</organism>
<feature type="domain" description="PAS" evidence="3">
    <location>
        <begin position="537"/>
        <end position="610"/>
    </location>
</feature>
<feature type="transmembrane region" description="Helical" evidence="2">
    <location>
        <begin position="68"/>
        <end position="86"/>
    </location>
</feature>
<dbReference type="PROSITE" id="PS50113">
    <property type="entry name" value="PAC"/>
    <property type="match status" value="1"/>
</dbReference>
<dbReference type="Pfam" id="PF00672">
    <property type="entry name" value="HAMP"/>
    <property type="match status" value="1"/>
</dbReference>
<feature type="transmembrane region" description="Helical" evidence="2">
    <location>
        <begin position="131"/>
        <end position="154"/>
    </location>
</feature>
<dbReference type="InterPro" id="IPR052155">
    <property type="entry name" value="Biofilm_reg_signaling"/>
</dbReference>
<evidence type="ECO:0000259" key="7">
    <source>
        <dbReference type="PROSITE" id="PS51832"/>
    </source>
</evidence>
<dbReference type="Gene3D" id="1.10.3210.10">
    <property type="entry name" value="Hypothetical protein af1432"/>
    <property type="match status" value="1"/>
</dbReference>
<dbReference type="GO" id="GO:0007165">
    <property type="term" value="P:signal transduction"/>
    <property type="evidence" value="ECO:0007669"/>
    <property type="project" value="InterPro"/>
</dbReference>
<dbReference type="SMART" id="SM00304">
    <property type="entry name" value="HAMP"/>
    <property type="match status" value="1"/>
</dbReference>
<comment type="caution">
    <text evidence="8">The sequence shown here is derived from an EMBL/GenBank/DDBJ whole genome shotgun (WGS) entry which is preliminary data.</text>
</comment>
<protein>
    <submittedName>
        <fullName evidence="8">PAS domain S-box-containing protein/diguanylate cyclase (GGDEF) domain-containing protein</fullName>
    </submittedName>
</protein>
<keyword evidence="2" id="KW-0812">Transmembrane</keyword>
<dbReference type="GO" id="GO:0016020">
    <property type="term" value="C:membrane"/>
    <property type="evidence" value="ECO:0007669"/>
    <property type="project" value="InterPro"/>
</dbReference>
<proteinExistence type="predicted"/>
<dbReference type="InterPro" id="IPR003660">
    <property type="entry name" value="HAMP_dom"/>
</dbReference>
<dbReference type="AlphaFoldDB" id="A0AA45WWD4"/>
<dbReference type="SMART" id="SM00471">
    <property type="entry name" value="HDc"/>
    <property type="match status" value="1"/>
</dbReference>
<dbReference type="SMART" id="SM00267">
    <property type="entry name" value="GGDEF"/>
    <property type="match status" value="1"/>
</dbReference>
<feature type="domain" description="PAC" evidence="4">
    <location>
        <begin position="615"/>
        <end position="667"/>
    </location>
</feature>
<dbReference type="PROSITE" id="PS50112">
    <property type="entry name" value="PAS"/>
    <property type="match status" value="1"/>
</dbReference>
<evidence type="ECO:0000259" key="3">
    <source>
        <dbReference type="PROSITE" id="PS50112"/>
    </source>
</evidence>
<dbReference type="Pfam" id="PF00990">
    <property type="entry name" value="GGDEF"/>
    <property type="match status" value="1"/>
</dbReference>
<dbReference type="InterPro" id="IPR001610">
    <property type="entry name" value="PAC"/>
</dbReference>
<dbReference type="Pfam" id="PF00989">
    <property type="entry name" value="PAS"/>
    <property type="match status" value="1"/>
</dbReference>
<evidence type="ECO:0000256" key="2">
    <source>
        <dbReference type="SAM" id="Phobius"/>
    </source>
</evidence>
<dbReference type="PANTHER" id="PTHR44757:SF4">
    <property type="entry name" value="DIGUANYLATE CYCLASE DGCE-RELATED"/>
    <property type="match status" value="1"/>
</dbReference>
<dbReference type="InterPro" id="IPR013767">
    <property type="entry name" value="PAS_fold"/>
</dbReference>
<dbReference type="SUPFAM" id="SSF158472">
    <property type="entry name" value="HAMP domain-like"/>
    <property type="match status" value="1"/>
</dbReference>
<feature type="transmembrane region" description="Helical" evidence="2">
    <location>
        <begin position="41"/>
        <end position="62"/>
    </location>
</feature>
<dbReference type="SMART" id="SM00091">
    <property type="entry name" value="PAS"/>
    <property type="match status" value="1"/>
</dbReference>
<evidence type="ECO:0000259" key="6">
    <source>
        <dbReference type="PROSITE" id="PS50887"/>
    </source>
</evidence>
<feature type="domain" description="HAMP" evidence="5">
    <location>
        <begin position="448"/>
        <end position="500"/>
    </location>
</feature>
<keyword evidence="1" id="KW-0175">Coiled coil</keyword>
<dbReference type="NCBIfam" id="TIGR00254">
    <property type="entry name" value="GGDEF"/>
    <property type="match status" value="1"/>
</dbReference>
<feature type="coiled-coil region" evidence="1">
    <location>
        <begin position="506"/>
        <end position="533"/>
    </location>
</feature>
<dbReference type="CDD" id="cd01949">
    <property type="entry name" value="GGDEF"/>
    <property type="match status" value="1"/>
</dbReference>
<feature type="transmembrane region" description="Helical" evidence="2">
    <location>
        <begin position="423"/>
        <end position="446"/>
    </location>
</feature>
<feature type="transmembrane region" description="Helical" evidence="2">
    <location>
        <begin position="12"/>
        <end position="29"/>
    </location>
</feature>
<evidence type="ECO:0000259" key="5">
    <source>
        <dbReference type="PROSITE" id="PS50885"/>
    </source>
</evidence>
<dbReference type="CDD" id="cd00077">
    <property type="entry name" value="HDc"/>
    <property type="match status" value="1"/>
</dbReference>
<dbReference type="Gene3D" id="6.10.340.10">
    <property type="match status" value="1"/>
</dbReference>
<dbReference type="CDD" id="cd00130">
    <property type="entry name" value="PAS"/>
    <property type="match status" value="1"/>
</dbReference>
<feature type="transmembrane region" description="Helical" evidence="2">
    <location>
        <begin position="107"/>
        <end position="125"/>
    </location>
</feature>
<dbReference type="InterPro" id="IPR029787">
    <property type="entry name" value="Nucleotide_cyclase"/>
</dbReference>
<feature type="transmembrane region" description="Helical" evidence="2">
    <location>
        <begin position="202"/>
        <end position="228"/>
    </location>
</feature>
<evidence type="ECO:0000313" key="9">
    <source>
        <dbReference type="Proteomes" id="UP001158066"/>
    </source>
</evidence>
<evidence type="ECO:0000259" key="4">
    <source>
        <dbReference type="PROSITE" id="PS50113"/>
    </source>
</evidence>
<dbReference type="SUPFAM" id="SSF55073">
    <property type="entry name" value="Nucleotide cyclase"/>
    <property type="match status" value="1"/>
</dbReference>
<dbReference type="Proteomes" id="UP001158066">
    <property type="component" value="Unassembled WGS sequence"/>
</dbReference>
<dbReference type="InterPro" id="IPR003607">
    <property type="entry name" value="HD/PDEase_dom"/>
</dbReference>
<accession>A0AA45WWD4</accession>
<dbReference type="NCBIfam" id="TIGR00229">
    <property type="entry name" value="sensory_box"/>
    <property type="match status" value="1"/>
</dbReference>
<dbReference type="PROSITE" id="PS50885">
    <property type="entry name" value="HAMP"/>
    <property type="match status" value="1"/>
</dbReference>
<dbReference type="EMBL" id="FXUF01000007">
    <property type="protein sequence ID" value="SMP59019.1"/>
    <property type="molecule type" value="Genomic_DNA"/>
</dbReference>
<name>A0AA45WWD4_9CLOT</name>
<dbReference type="RefSeq" id="WP_283409465.1">
    <property type="nucleotide sequence ID" value="NZ_FXUF01000007.1"/>
</dbReference>
<dbReference type="Pfam" id="PF13487">
    <property type="entry name" value="HD_5"/>
    <property type="match status" value="1"/>
</dbReference>
<dbReference type="InterPro" id="IPR000014">
    <property type="entry name" value="PAS"/>
</dbReference>
<dbReference type="PROSITE" id="PS50887">
    <property type="entry name" value="GGDEF"/>
    <property type="match status" value="1"/>
</dbReference>
<dbReference type="InterPro" id="IPR000160">
    <property type="entry name" value="GGDEF_dom"/>
</dbReference>
<evidence type="ECO:0000256" key="1">
    <source>
        <dbReference type="SAM" id="Coils"/>
    </source>
</evidence>